<name>A0A1G9CXV7_9EURY</name>
<dbReference type="InterPro" id="IPR006091">
    <property type="entry name" value="Acyl-CoA_Oxase/DH_mid-dom"/>
</dbReference>
<dbReference type="Gene3D" id="2.40.110.10">
    <property type="entry name" value="Butyryl-CoA Dehydrogenase, subunit A, domain 2"/>
    <property type="match status" value="1"/>
</dbReference>
<dbReference type="PROSITE" id="PS00073">
    <property type="entry name" value="ACYL_COA_DH_2"/>
    <property type="match status" value="1"/>
</dbReference>
<gene>
    <name evidence="10" type="ORF">SAMN04515672_3349</name>
</gene>
<reference evidence="11" key="1">
    <citation type="submission" date="2016-10" db="EMBL/GenBank/DDBJ databases">
        <authorList>
            <person name="Varghese N."/>
            <person name="Submissions S."/>
        </authorList>
    </citation>
    <scope>NUCLEOTIDE SEQUENCE [LARGE SCALE GENOMIC DNA]</scope>
    <source>
        <strain evidence="11">B4,CECT 8067,JCM 17497</strain>
    </source>
</reference>
<protein>
    <submittedName>
        <fullName evidence="10">Acyl-CoA dehydrogenase</fullName>
    </submittedName>
</protein>
<dbReference type="InterPro" id="IPR009100">
    <property type="entry name" value="AcylCoA_DH/oxidase_NM_dom_sf"/>
</dbReference>
<dbReference type="PROSITE" id="PS00072">
    <property type="entry name" value="ACYL_COA_DH_1"/>
    <property type="match status" value="1"/>
</dbReference>
<dbReference type="OrthoDB" id="275197at2157"/>
<dbReference type="Pfam" id="PF02770">
    <property type="entry name" value="Acyl-CoA_dh_M"/>
    <property type="match status" value="1"/>
</dbReference>
<dbReference type="STRING" id="1095776.SAMN04515672_3349"/>
<feature type="domain" description="Acyl-CoA dehydrogenase/oxidase C-terminal" evidence="7">
    <location>
        <begin position="244"/>
        <end position="394"/>
    </location>
</feature>
<dbReference type="FunFam" id="1.20.140.10:FF:000012">
    <property type="entry name" value="Acyl-CoA dehydrogenase fadE12"/>
    <property type="match status" value="1"/>
</dbReference>
<dbReference type="EMBL" id="FNFE01000005">
    <property type="protein sequence ID" value="SDK56453.1"/>
    <property type="molecule type" value="Genomic_DNA"/>
</dbReference>
<feature type="domain" description="Acyl-CoA oxidase/dehydrogenase middle" evidence="8">
    <location>
        <begin position="131"/>
        <end position="231"/>
    </location>
</feature>
<evidence type="ECO:0000259" key="9">
    <source>
        <dbReference type="Pfam" id="PF02771"/>
    </source>
</evidence>
<evidence type="ECO:0000259" key="8">
    <source>
        <dbReference type="Pfam" id="PF02770"/>
    </source>
</evidence>
<accession>A0A1G9CXV7</accession>
<keyword evidence="11" id="KW-1185">Reference proteome</keyword>
<keyword evidence="5 6" id="KW-0560">Oxidoreductase</keyword>
<dbReference type="PANTHER" id="PTHR43884">
    <property type="entry name" value="ACYL-COA DEHYDROGENASE"/>
    <property type="match status" value="1"/>
</dbReference>
<dbReference type="SUPFAM" id="SSF47203">
    <property type="entry name" value="Acyl-CoA dehydrogenase C-terminal domain-like"/>
    <property type="match status" value="1"/>
</dbReference>
<keyword evidence="4 6" id="KW-0274">FAD</keyword>
<feature type="domain" description="Acyl-CoA dehydrogenase/oxidase N-terminal" evidence="9">
    <location>
        <begin position="12"/>
        <end position="125"/>
    </location>
</feature>
<proteinExistence type="inferred from homology"/>
<evidence type="ECO:0000256" key="2">
    <source>
        <dbReference type="ARBA" id="ARBA00009347"/>
    </source>
</evidence>
<evidence type="ECO:0000256" key="3">
    <source>
        <dbReference type="ARBA" id="ARBA00022630"/>
    </source>
</evidence>
<evidence type="ECO:0000256" key="6">
    <source>
        <dbReference type="RuleBase" id="RU362125"/>
    </source>
</evidence>
<dbReference type="InterPro" id="IPR036250">
    <property type="entry name" value="AcylCo_DH-like_C"/>
</dbReference>
<dbReference type="Gene3D" id="1.10.540.10">
    <property type="entry name" value="Acyl-CoA dehydrogenase/oxidase, N-terminal domain"/>
    <property type="match status" value="1"/>
</dbReference>
<dbReference type="GO" id="GO:0050660">
    <property type="term" value="F:flavin adenine dinucleotide binding"/>
    <property type="evidence" value="ECO:0007669"/>
    <property type="project" value="InterPro"/>
</dbReference>
<dbReference type="InterPro" id="IPR006089">
    <property type="entry name" value="Acyl-CoA_DH_CS"/>
</dbReference>
<evidence type="ECO:0000256" key="1">
    <source>
        <dbReference type="ARBA" id="ARBA00001974"/>
    </source>
</evidence>
<dbReference type="FunFam" id="2.40.110.10:FF:000002">
    <property type="entry name" value="Acyl-CoA dehydrogenase fadE12"/>
    <property type="match status" value="1"/>
</dbReference>
<keyword evidence="3 6" id="KW-0285">Flavoprotein</keyword>
<comment type="cofactor">
    <cofactor evidence="1 6">
        <name>FAD</name>
        <dbReference type="ChEBI" id="CHEBI:57692"/>
    </cofactor>
</comment>
<comment type="similarity">
    <text evidence="2 6">Belongs to the acyl-CoA dehydrogenase family.</text>
</comment>
<organism evidence="10 11">
    <name type="scientific">Natronorubrum texcoconense</name>
    <dbReference type="NCBI Taxonomy" id="1095776"/>
    <lineage>
        <taxon>Archaea</taxon>
        <taxon>Methanobacteriati</taxon>
        <taxon>Methanobacteriota</taxon>
        <taxon>Stenosarchaea group</taxon>
        <taxon>Halobacteria</taxon>
        <taxon>Halobacteriales</taxon>
        <taxon>Natrialbaceae</taxon>
        <taxon>Natronorubrum</taxon>
    </lineage>
</organism>
<dbReference type="Gene3D" id="1.20.140.10">
    <property type="entry name" value="Butyryl-CoA Dehydrogenase, subunit A, domain 3"/>
    <property type="match status" value="1"/>
</dbReference>
<sequence>MATVATDTVALTAQQELVRDSIRDICSEFDDEYWREKDRAAEYPTEFVTELADHGWLGILVPEAYGGAGMGTAEVVVMMEEIAASGGGFAAAQAIHGGIYNSVPIVRHGSDELKERLLPDVAAGDVAIQSLGLTEPNAGSDSTSIETFAEEQEGEYVINGQKIWISRVDASDYLLVVARTTPKSAAEKRTKGISMFLVDIDDAVDAGTLTMRSIPKSASNAVGASELWFDDLRVPADNLVGERGNGFYQLLDGLNEERLVIAAECLGLGELAIRTGVDYANERVVFDRPIGMNQAIQHPLAKAYAELQAAKQLTYSAASAVDGESGRGVGAQANMAKYLAAEAAFAGADAAVQAHGGFGVAREYDVERYFREARLTRLVPITQELVLNYVGENVLGLPRSY</sequence>
<dbReference type="Pfam" id="PF02771">
    <property type="entry name" value="Acyl-CoA_dh_N"/>
    <property type="match status" value="1"/>
</dbReference>
<dbReference type="Proteomes" id="UP000198882">
    <property type="component" value="Unassembled WGS sequence"/>
</dbReference>
<dbReference type="AlphaFoldDB" id="A0A1G9CXV7"/>
<evidence type="ECO:0000313" key="10">
    <source>
        <dbReference type="EMBL" id="SDK56453.1"/>
    </source>
</evidence>
<dbReference type="RefSeq" id="WP_090309539.1">
    <property type="nucleotide sequence ID" value="NZ_FNFE01000005.1"/>
</dbReference>
<dbReference type="InterPro" id="IPR037069">
    <property type="entry name" value="AcylCoA_DH/ox_N_sf"/>
</dbReference>
<evidence type="ECO:0000259" key="7">
    <source>
        <dbReference type="Pfam" id="PF00441"/>
    </source>
</evidence>
<dbReference type="SUPFAM" id="SSF56645">
    <property type="entry name" value="Acyl-CoA dehydrogenase NM domain-like"/>
    <property type="match status" value="1"/>
</dbReference>
<dbReference type="PANTHER" id="PTHR43884:SF12">
    <property type="entry name" value="ISOVALERYL-COA DEHYDROGENASE, MITOCHONDRIAL-RELATED"/>
    <property type="match status" value="1"/>
</dbReference>
<evidence type="ECO:0000313" key="11">
    <source>
        <dbReference type="Proteomes" id="UP000198882"/>
    </source>
</evidence>
<dbReference type="PIRSF" id="PIRSF016578">
    <property type="entry name" value="HsaA"/>
    <property type="match status" value="1"/>
</dbReference>
<dbReference type="InterPro" id="IPR013786">
    <property type="entry name" value="AcylCoA_DH/ox_N"/>
</dbReference>
<dbReference type="InterPro" id="IPR046373">
    <property type="entry name" value="Acyl-CoA_Oxase/DH_mid-dom_sf"/>
</dbReference>
<dbReference type="InterPro" id="IPR009075">
    <property type="entry name" value="AcylCo_DH/oxidase_C"/>
</dbReference>
<evidence type="ECO:0000256" key="4">
    <source>
        <dbReference type="ARBA" id="ARBA00022827"/>
    </source>
</evidence>
<evidence type="ECO:0000256" key="5">
    <source>
        <dbReference type="ARBA" id="ARBA00023002"/>
    </source>
</evidence>
<dbReference type="Pfam" id="PF00441">
    <property type="entry name" value="Acyl-CoA_dh_1"/>
    <property type="match status" value="1"/>
</dbReference>
<dbReference type="GO" id="GO:0003995">
    <property type="term" value="F:acyl-CoA dehydrogenase activity"/>
    <property type="evidence" value="ECO:0007669"/>
    <property type="project" value="InterPro"/>
</dbReference>